<accession>A0ABT6Q007</accession>
<dbReference type="InterPro" id="IPR000674">
    <property type="entry name" value="Ald_Oxase/Xan_DH_a/b"/>
</dbReference>
<proteinExistence type="predicted"/>
<dbReference type="InterPro" id="IPR052516">
    <property type="entry name" value="N-heterocyclic_Hydroxylase"/>
</dbReference>
<protein>
    <submittedName>
        <fullName evidence="2">Molybdopterin-dependent oxidoreductase</fullName>
    </submittedName>
</protein>
<reference evidence="2" key="1">
    <citation type="submission" date="2023-05" db="EMBL/GenBank/DDBJ databases">
        <title>Whole genome sequence of Commensalibacter sp.</title>
        <authorList>
            <person name="Charoenyingcharoen P."/>
            <person name="Yukphan P."/>
        </authorList>
    </citation>
    <scope>NUCLEOTIDE SEQUENCE</scope>
    <source>
        <strain evidence="2">TBRC 16381</strain>
    </source>
</reference>
<dbReference type="SUPFAM" id="SSF56003">
    <property type="entry name" value="Molybdenum cofactor-binding domain"/>
    <property type="match status" value="2"/>
</dbReference>
<dbReference type="InterPro" id="IPR037165">
    <property type="entry name" value="AldOxase/xan_DH_Mopterin-bd_sf"/>
</dbReference>
<name>A0ABT6Q007_9PROT</name>
<evidence type="ECO:0000313" key="3">
    <source>
        <dbReference type="Proteomes" id="UP001431634"/>
    </source>
</evidence>
<dbReference type="InterPro" id="IPR012368">
    <property type="entry name" value="OxRdtase_Mopterin-bd_su_IorB"/>
</dbReference>
<dbReference type="Proteomes" id="UP001431634">
    <property type="component" value="Unassembled WGS sequence"/>
</dbReference>
<dbReference type="InterPro" id="IPR046867">
    <property type="entry name" value="AldOxase/xan_DH_MoCoBD2"/>
</dbReference>
<comment type="caution">
    <text evidence="2">The sequence shown here is derived from an EMBL/GenBank/DDBJ whole genome shotgun (WGS) entry which is preliminary data.</text>
</comment>
<dbReference type="PANTHER" id="PTHR47495:SF2">
    <property type="entry name" value="ALDEHYDE DEHYDROGENASE"/>
    <property type="match status" value="1"/>
</dbReference>
<dbReference type="Pfam" id="PF20256">
    <property type="entry name" value="MoCoBD_2"/>
    <property type="match status" value="2"/>
</dbReference>
<dbReference type="PIRSF" id="PIRSF036389">
    <property type="entry name" value="IOR_B"/>
    <property type="match status" value="1"/>
</dbReference>
<dbReference type="Pfam" id="PF02738">
    <property type="entry name" value="MoCoBD_1"/>
    <property type="match status" value="1"/>
</dbReference>
<dbReference type="RefSeq" id="WP_281447594.1">
    <property type="nucleotide sequence ID" value="NZ_JASBAO010000001.1"/>
</dbReference>
<dbReference type="Gene3D" id="3.90.1170.50">
    <property type="entry name" value="Aldehyde oxidase/xanthine dehydrogenase, a/b hammerhead"/>
    <property type="match status" value="1"/>
</dbReference>
<dbReference type="SMART" id="SM01008">
    <property type="entry name" value="Ald_Xan_dh_C"/>
    <property type="match status" value="1"/>
</dbReference>
<keyword evidence="3" id="KW-1185">Reference proteome</keyword>
<dbReference type="EMBL" id="JASBAO010000001">
    <property type="protein sequence ID" value="MDI2090455.1"/>
    <property type="molecule type" value="Genomic_DNA"/>
</dbReference>
<dbReference type="Gene3D" id="3.30.365.10">
    <property type="entry name" value="Aldehyde oxidase/xanthine dehydrogenase, molybdopterin binding domain"/>
    <property type="match status" value="4"/>
</dbReference>
<gene>
    <name evidence="2" type="ORF">QJV27_03510</name>
</gene>
<feature type="domain" description="Aldehyde oxidase/xanthine dehydrogenase a/b hammerhead" evidence="1">
    <location>
        <begin position="212"/>
        <end position="295"/>
    </location>
</feature>
<dbReference type="PANTHER" id="PTHR47495">
    <property type="entry name" value="ALDEHYDE DEHYDROGENASE"/>
    <property type="match status" value="1"/>
</dbReference>
<evidence type="ECO:0000259" key="1">
    <source>
        <dbReference type="SMART" id="SM01008"/>
    </source>
</evidence>
<sequence length="724" mass="80231">MMNKLSRRAFLTKTGALALGVSLPLFSTKAQQTDVSSEHIDNKVSDKPYHNAYIEISADNKVDFIIPDIEFGQGIYTAVAMLLAEELEVELAQVRVRPALPNKIYVLPGEITEITWGSGSTAKDWLPLQHAAATLRELLIQAAAQSWSVSADQCRAESGKIYGPEDQSVVYGSVLQQAVLLAVPEHVELKKKENYKLIGKSQPRVDTPEKIHGTAIYGLDVSVGNSDIPNMKVGLIVACPVVGGKIAQINDQQARSIKGVHDILKLDDALCVVADHFWAASKGVEQLQIVWDFGKNVNVTTESIYQDLHNAAQHQAIVGYTNSAEKIETALGRATQRHKWAYQQPMLAHAALEPLNCTVYIHDERCEIWSCSQTPLWVQEQVASTLDLKQDYITFHNLFVGGSFGRRLNHHYIIQAVQFAKQVAYPLKCIWSREEDFAQDCVRPPYLDQVEIGVDGFGQLTALKHHIIGPSVTEYWDKDLLTKEGMDPDLLLGLDTMPYQIPHYQLNYTNCPLSAIRPGWWQGNGATRNIFVLESLINSLASKAQKDPIEYRKSLKLDTRALAVIDMVEQHSQWDKELPRGVGRGFAMAHVFDSYIAMIVEAEVTAMSIVRLHRVIVAVDCGFAVNPDQIAAQIESGAVIGLGAALYDEIQIKNGQIMQHNYNQYRVLRMNECPQIEVHIINSDAPPSGVGELGTVVAAPALSHAIGSVIEKRLSSLPLNHYLT</sequence>
<dbReference type="InterPro" id="IPR008274">
    <property type="entry name" value="AldOxase/xan_DH_MoCoBD1"/>
</dbReference>
<organism evidence="2 3">
    <name type="scientific">Commensalibacter oyaizuii</name>
    <dbReference type="NCBI Taxonomy" id="3043873"/>
    <lineage>
        <taxon>Bacteria</taxon>
        <taxon>Pseudomonadati</taxon>
        <taxon>Pseudomonadota</taxon>
        <taxon>Alphaproteobacteria</taxon>
        <taxon>Acetobacterales</taxon>
        <taxon>Acetobacteraceae</taxon>
    </lineage>
</organism>
<dbReference type="InterPro" id="IPR006311">
    <property type="entry name" value="TAT_signal"/>
</dbReference>
<dbReference type="PROSITE" id="PS51318">
    <property type="entry name" value="TAT"/>
    <property type="match status" value="1"/>
</dbReference>
<evidence type="ECO:0000313" key="2">
    <source>
        <dbReference type="EMBL" id="MDI2090455.1"/>
    </source>
</evidence>